<organism evidence="3 4">
    <name type="scientific">Musa troglodytarum</name>
    <name type="common">fe'i banana</name>
    <dbReference type="NCBI Taxonomy" id="320322"/>
    <lineage>
        <taxon>Eukaryota</taxon>
        <taxon>Viridiplantae</taxon>
        <taxon>Streptophyta</taxon>
        <taxon>Embryophyta</taxon>
        <taxon>Tracheophyta</taxon>
        <taxon>Spermatophyta</taxon>
        <taxon>Magnoliopsida</taxon>
        <taxon>Liliopsida</taxon>
        <taxon>Zingiberales</taxon>
        <taxon>Musaceae</taxon>
        <taxon>Musa</taxon>
    </lineage>
</organism>
<dbReference type="SMART" id="SM00256">
    <property type="entry name" value="FBOX"/>
    <property type="match status" value="1"/>
</dbReference>
<feature type="transmembrane region" description="Helical" evidence="1">
    <location>
        <begin position="556"/>
        <end position="586"/>
    </location>
</feature>
<dbReference type="InterPro" id="IPR026721">
    <property type="entry name" value="TMEM18"/>
</dbReference>
<proteinExistence type="predicted"/>
<dbReference type="Proteomes" id="UP001055439">
    <property type="component" value="Chromosome 1"/>
</dbReference>
<feature type="domain" description="F-box" evidence="2">
    <location>
        <begin position="22"/>
        <end position="62"/>
    </location>
</feature>
<dbReference type="Pfam" id="PF00646">
    <property type="entry name" value="F-box"/>
    <property type="match status" value="1"/>
</dbReference>
<gene>
    <name evidence="3" type="ORF">MUK42_10086</name>
</gene>
<reference evidence="3" key="1">
    <citation type="submission" date="2022-05" db="EMBL/GenBank/DDBJ databases">
        <title>The Musa troglodytarum L. genome provides insights into the mechanism of non-climacteric behaviour and enrichment of carotenoids.</title>
        <authorList>
            <person name="Wang J."/>
        </authorList>
    </citation>
    <scope>NUCLEOTIDE SEQUENCE</scope>
    <source>
        <tissue evidence="3">Leaf</tissue>
    </source>
</reference>
<dbReference type="InterPro" id="IPR015915">
    <property type="entry name" value="Kelch-typ_b-propeller"/>
</dbReference>
<dbReference type="SUPFAM" id="SSF50965">
    <property type="entry name" value="Galactose oxidase, central domain"/>
    <property type="match status" value="1"/>
</dbReference>
<dbReference type="SUPFAM" id="SSF81383">
    <property type="entry name" value="F-box domain"/>
    <property type="match status" value="1"/>
</dbReference>
<dbReference type="OrthoDB" id="411535at2759"/>
<keyword evidence="1" id="KW-0472">Membrane</keyword>
<sequence>MGRGKLLRREAAMASAFEWDRLPHDLQHSILLRLPISTLLLCKSLSRSFLDTIRSPTFLDAYSSLRRGCRSRHRDDLFLLLFADHGRHGLAAAYLPSRASWLPLPLPPSLHHIHASDGSLVVAATGENFGGDVVCDLFSQTLIPILPRMPLSCILALIDDEASSDFRIVAVGSPKSVGNALNDVYISSQVYDSRSGRWHPKGQLPGDYAMLGNAVFLDGSLFVLGGLTDHLLTFDLDSGEWSVVYVGLPPPVFSLHLLVFEGRLFLVGGLEEDVVIARIGIWEFNLNKSEKEWRLFCFMPDECFQKFSVNELDRFQTIDRFGIVCFCNTRKSVVLVCDLSSKTWWWPPAFGAIPMRRRSWLGHALDLPMRLLKINGTYGQNSSIFLSAIEVCWQCSKLVQRNGVEFVEQMFPRFTPLPAAEITNRSPPSGSRRLSPKEADSTMEDLKAALNEHVDLVSELLEKFSTELRSGFGPAVDNFVGFFHAIDWKEPWLICLLTFHFFLLVTTMLSRKNVNFQLCLSLLSFSGVYFAERINSFLGENWKSFSSQNYFDPHGLFISVLWSGPLLIITILIVVNTLFTLCHLMVKWKKAELRHRARLARDKQE</sequence>
<dbReference type="InterPro" id="IPR011043">
    <property type="entry name" value="Gal_Oxase/kelch_b-propeller"/>
</dbReference>
<dbReference type="InterPro" id="IPR050796">
    <property type="entry name" value="SCF_F-box_component"/>
</dbReference>
<keyword evidence="1" id="KW-1133">Transmembrane helix</keyword>
<dbReference type="InterPro" id="IPR036047">
    <property type="entry name" value="F-box-like_dom_sf"/>
</dbReference>
<dbReference type="PANTHER" id="PTHR31672">
    <property type="entry name" value="BNACNNG10540D PROTEIN"/>
    <property type="match status" value="1"/>
</dbReference>
<evidence type="ECO:0000313" key="3">
    <source>
        <dbReference type="EMBL" id="URD71912.1"/>
    </source>
</evidence>
<keyword evidence="1 3" id="KW-0812">Transmembrane</keyword>
<evidence type="ECO:0000313" key="4">
    <source>
        <dbReference type="Proteomes" id="UP001055439"/>
    </source>
</evidence>
<evidence type="ECO:0000259" key="2">
    <source>
        <dbReference type="SMART" id="SM00256"/>
    </source>
</evidence>
<dbReference type="AlphaFoldDB" id="A0A9E7J9B6"/>
<dbReference type="Gene3D" id="2.120.10.80">
    <property type="entry name" value="Kelch-type beta propeller"/>
    <property type="match status" value="1"/>
</dbReference>
<dbReference type="Pfam" id="PF14770">
    <property type="entry name" value="TMEM18"/>
    <property type="match status" value="1"/>
</dbReference>
<dbReference type="InterPro" id="IPR001810">
    <property type="entry name" value="F-box_dom"/>
</dbReference>
<keyword evidence="4" id="KW-1185">Reference proteome</keyword>
<evidence type="ECO:0000256" key="1">
    <source>
        <dbReference type="SAM" id="Phobius"/>
    </source>
</evidence>
<accession>A0A9E7J9B6</accession>
<protein>
    <submittedName>
        <fullName evidence="3">Transmembrane protein 18</fullName>
    </submittedName>
</protein>
<name>A0A9E7J9B6_9LILI</name>
<dbReference type="EMBL" id="CP097502">
    <property type="protein sequence ID" value="URD71912.1"/>
    <property type="molecule type" value="Genomic_DNA"/>
</dbReference>